<dbReference type="PANTHER" id="PTHR13847">
    <property type="entry name" value="SARCOSINE DEHYDROGENASE-RELATED"/>
    <property type="match status" value="1"/>
</dbReference>
<sequence>MAIDIFTADFRAAPWWWDDCRTPEEPRADLPRAVDVLVVGGGYAGVHCALTLAEGGRDVLVLDAERLGWGASSRNGGQITGGVNVGKIPGGGNATKSAAAEQRQAILRDAAAGLRHLEATIERHQIQCGLHRTGRLTALWTADHWKGWQDRLDDLNRYSDAEARMIDAKSMADEIGSDFYRGGVVIGRAGHLQPAQLHAGLLAAARRAGAKAQGSTRVTAIMRQRDGDWKVETSRGSLTAETVVVATNGYTGRLVGPLHRQVIPVTTHMIATEELPADLAKSLLPSNRAVSETRRVINHFRLSPNGRRLLFGGRARFFPAAEQVTAAILHRAMLQRFPQLAGVRISHSWGGRVAVPFDYMPHIGQHDGVHYALGCNGSGVVMMNWLGHGIAQKILNGTSDRVNAFDTGTMPTHPLFHGKPWFLPIVGTYYQARDWLDRRLAA</sequence>
<dbReference type="InterPro" id="IPR036188">
    <property type="entry name" value="FAD/NAD-bd_sf"/>
</dbReference>
<dbReference type="Pfam" id="PF01266">
    <property type="entry name" value="DAO"/>
    <property type="match status" value="1"/>
</dbReference>
<dbReference type="GO" id="GO:0016491">
    <property type="term" value="F:oxidoreductase activity"/>
    <property type="evidence" value="ECO:0007669"/>
    <property type="project" value="UniProtKB-KW"/>
</dbReference>
<dbReference type="GO" id="GO:0005737">
    <property type="term" value="C:cytoplasm"/>
    <property type="evidence" value="ECO:0007669"/>
    <property type="project" value="TreeGrafter"/>
</dbReference>
<protein>
    <recommendedName>
        <fullName evidence="2">FAD dependent oxidoreductase domain-containing protein</fullName>
    </recommendedName>
</protein>
<reference evidence="3 4" key="1">
    <citation type="submission" date="2019-07" db="EMBL/GenBank/DDBJ databases">
        <title>Whole genome shotgun sequence of Reyranella soli NBRC 108950.</title>
        <authorList>
            <person name="Hosoyama A."/>
            <person name="Uohara A."/>
            <person name="Ohji S."/>
            <person name="Ichikawa N."/>
        </authorList>
    </citation>
    <scope>NUCLEOTIDE SEQUENCE [LARGE SCALE GENOMIC DNA]</scope>
    <source>
        <strain evidence="3 4">NBRC 108950</strain>
    </source>
</reference>
<dbReference type="Gene3D" id="3.30.9.10">
    <property type="entry name" value="D-Amino Acid Oxidase, subunit A, domain 2"/>
    <property type="match status" value="1"/>
</dbReference>
<dbReference type="Proteomes" id="UP000321058">
    <property type="component" value="Unassembled WGS sequence"/>
</dbReference>
<evidence type="ECO:0000313" key="3">
    <source>
        <dbReference type="EMBL" id="GEP59168.1"/>
    </source>
</evidence>
<dbReference type="RefSeq" id="WP_147154528.1">
    <property type="nucleotide sequence ID" value="NZ_BKAJ01000121.1"/>
</dbReference>
<dbReference type="AlphaFoldDB" id="A0A512NJN1"/>
<keyword evidence="4" id="KW-1185">Reference proteome</keyword>
<dbReference type="SUPFAM" id="SSF51905">
    <property type="entry name" value="FAD/NAD(P)-binding domain"/>
    <property type="match status" value="1"/>
</dbReference>
<evidence type="ECO:0000259" key="2">
    <source>
        <dbReference type="Pfam" id="PF01266"/>
    </source>
</evidence>
<dbReference type="OrthoDB" id="9806601at2"/>
<feature type="domain" description="FAD dependent oxidoreductase" evidence="2">
    <location>
        <begin position="35"/>
        <end position="392"/>
    </location>
</feature>
<gene>
    <name evidence="3" type="ORF">RSO01_63340</name>
</gene>
<evidence type="ECO:0000313" key="4">
    <source>
        <dbReference type="Proteomes" id="UP000321058"/>
    </source>
</evidence>
<comment type="caution">
    <text evidence="3">The sequence shown here is derived from an EMBL/GenBank/DDBJ whole genome shotgun (WGS) entry which is preliminary data.</text>
</comment>
<organism evidence="3 4">
    <name type="scientific">Reyranella soli</name>
    <dbReference type="NCBI Taxonomy" id="1230389"/>
    <lineage>
        <taxon>Bacteria</taxon>
        <taxon>Pseudomonadati</taxon>
        <taxon>Pseudomonadota</taxon>
        <taxon>Alphaproteobacteria</taxon>
        <taxon>Hyphomicrobiales</taxon>
        <taxon>Reyranellaceae</taxon>
        <taxon>Reyranella</taxon>
    </lineage>
</organism>
<evidence type="ECO:0000256" key="1">
    <source>
        <dbReference type="ARBA" id="ARBA00023002"/>
    </source>
</evidence>
<dbReference type="PANTHER" id="PTHR13847:SF281">
    <property type="entry name" value="FAD DEPENDENT OXIDOREDUCTASE DOMAIN-CONTAINING PROTEIN"/>
    <property type="match status" value="1"/>
</dbReference>
<keyword evidence="1" id="KW-0560">Oxidoreductase</keyword>
<dbReference type="InterPro" id="IPR006076">
    <property type="entry name" value="FAD-dep_OxRdtase"/>
</dbReference>
<dbReference type="EMBL" id="BKAJ01000121">
    <property type="protein sequence ID" value="GEP59168.1"/>
    <property type="molecule type" value="Genomic_DNA"/>
</dbReference>
<proteinExistence type="predicted"/>
<dbReference type="Gene3D" id="3.50.50.60">
    <property type="entry name" value="FAD/NAD(P)-binding domain"/>
    <property type="match status" value="1"/>
</dbReference>
<accession>A0A512NJN1</accession>
<name>A0A512NJN1_9HYPH</name>